<dbReference type="InterPro" id="IPR036047">
    <property type="entry name" value="F-box-like_dom_sf"/>
</dbReference>
<evidence type="ECO:0000313" key="4">
    <source>
        <dbReference type="Proteomes" id="UP000828390"/>
    </source>
</evidence>
<dbReference type="GO" id="GO:0019005">
    <property type="term" value="C:SCF ubiquitin ligase complex"/>
    <property type="evidence" value="ECO:0007669"/>
    <property type="project" value="TreeGrafter"/>
</dbReference>
<dbReference type="SMART" id="SM00367">
    <property type="entry name" value="LRR_CC"/>
    <property type="match status" value="9"/>
</dbReference>
<dbReference type="Proteomes" id="UP000828390">
    <property type="component" value="Unassembled WGS sequence"/>
</dbReference>
<evidence type="ECO:0000313" key="3">
    <source>
        <dbReference type="EMBL" id="KAH3860000.1"/>
    </source>
</evidence>
<dbReference type="Gene3D" id="3.80.10.10">
    <property type="entry name" value="Ribonuclease Inhibitor"/>
    <property type="match status" value="2"/>
</dbReference>
<dbReference type="PROSITE" id="PS50181">
    <property type="entry name" value="FBOX"/>
    <property type="match status" value="1"/>
</dbReference>
<dbReference type="Pfam" id="PF25372">
    <property type="entry name" value="DUF7885"/>
    <property type="match status" value="1"/>
</dbReference>
<dbReference type="PANTHER" id="PTHR13318:SF247">
    <property type="entry name" value="GH16156P"/>
    <property type="match status" value="1"/>
</dbReference>
<keyword evidence="1" id="KW-0833">Ubl conjugation pathway</keyword>
<dbReference type="EMBL" id="JAIWYP010000002">
    <property type="protein sequence ID" value="KAH3860000.1"/>
    <property type="molecule type" value="Genomic_DNA"/>
</dbReference>
<evidence type="ECO:0000256" key="1">
    <source>
        <dbReference type="ARBA" id="ARBA00022786"/>
    </source>
</evidence>
<dbReference type="AlphaFoldDB" id="A0A9D4LJQ1"/>
<protein>
    <recommendedName>
        <fullName evidence="2">F-box domain-containing protein</fullName>
    </recommendedName>
</protein>
<dbReference type="SUPFAM" id="SSF52047">
    <property type="entry name" value="RNI-like"/>
    <property type="match status" value="1"/>
</dbReference>
<reference evidence="3" key="2">
    <citation type="submission" date="2020-11" db="EMBL/GenBank/DDBJ databases">
        <authorList>
            <person name="McCartney M.A."/>
            <person name="Auch B."/>
            <person name="Kono T."/>
            <person name="Mallez S."/>
            <person name="Becker A."/>
            <person name="Gohl D.M."/>
            <person name="Silverstein K.A.T."/>
            <person name="Koren S."/>
            <person name="Bechman K.B."/>
            <person name="Herman A."/>
            <person name="Abrahante J.E."/>
            <person name="Garbe J."/>
        </authorList>
    </citation>
    <scope>NUCLEOTIDE SEQUENCE</scope>
    <source>
        <strain evidence="3">Duluth1</strain>
        <tissue evidence="3">Whole animal</tissue>
    </source>
</reference>
<gene>
    <name evidence="3" type="ORF">DPMN_022892</name>
</gene>
<dbReference type="SMART" id="SM00256">
    <property type="entry name" value="FBOX"/>
    <property type="match status" value="1"/>
</dbReference>
<accession>A0A9D4LJQ1</accession>
<feature type="domain" description="F-box" evidence="2">
    <location>
        <begin position="98"/>
        <end position="145"/>
    </location>
</feature>
<proteinExistence type="predicted"/>
<comment type="caution">
    <text evidence="3">The sequence shown here is derived from an EMBL/GenBank/DDBJ whole genome shotgun (WGS) entry which is preliminary data.</text>
</comment>
<dbReference type="InterPro" id="IPR057207">
    <property type="entry name" value="FBXL15_LRR"/>
</dbReference>
<evidence type="ECO:0000259" key="2">
    <source>
        <dbReference type="PROSITE" id="PS50181"/>
    </source>
</evidence>
<dbReference type="InterPro" id="IPR001810">
    <property type="entry name" value="F-box_dom"/>
</dbReference>
<organism evidence="3 4">
    <name type="scientific">Dreissena polymorpha</name>
    <name type="common">Zebra mussel</name>
    <name type="synonym">Mytilus polymorpha</name>
    <dbReference type="NCBI Taxonomy" id="45954"/>
    <lineage>
        <taxon>Eukaryota</taxon>
        <taxon>Metazoa</taxon>
        <taxon>Spiralia</taxon>
        <taxon>Lophotrochozoa</taxon>
        <taxon>Mollusca</taxon>
        <taxon>Bivalvia</taxon>
        <taxon>Autobranchia</taxon>
        <taxon>Heteroconchia</taxon>
        <taxon>Euheterodonta</taxon>
        <taxon>Imparidentia</taxon>
        <taxon>Neoheterodontei</taxon>
        <taxon>Myida</taxon>
        <taxon>Dreissenoidea</taxon>
        <taxon>Dreissenidae</taxon>
        <taxon>Dreissena</taxon>
    </lineage>
</organism>
<dbReference type="PANTHER" id="PTHR13318">
    <property type="entry name" value="PARTNER OF PAIRED, ISOFORM B-RELATED"/>
    <property type="match status" value="1"/>
</dbReference>
<dbReference type="InterPro" id="IPR032675">
    <property type="entry name" value="LRR_dom_sf"/>
</dbReference>
<reference evidence="3" key="1">
    <citation type="journal article" date="2019" name="bioRxiv">
        <title>The Genome of the Zebra Mussel, Dreissena polymorpha: A Resource for Invasive Species Research.</title>
        <authorList>
            <person name="McCartney M.A."/>
            <person name="Auch B."/>
            <person name="Kono T."/>
            <person name="Mallez S."/>
            <person name="Zhang Y."/>
            <person name="Obille A."/>
            <person name="Becker A."/>
            <person name="Abrahante J.E."/>
            <person name="Garbe J."/>
            <person name="Badalamenti J.P."/>
            <person name="Herman A."/>
            <person name="Mangelson H."/>
            <person name="Liachko I."/>
            <person name="Sullivan S."/>
            <person name="Sone E.D."/>
            <person name="Koren S."/>
            <person name="Silverstein K.A.T."/>
            <person name="Beckman K.B."/>
            <person name="Gohl D.M."/>
        </authorList>
    </citation>
    <scope>NUCLEOTIDE SEQUENCE</scope>
    <source>
        <strain evidence="3">Duluth1</strain>
        <tissue evidence="3">Whole animal</tissue>
    </source>
</reference>
<dbReference type="InterPro" id="IPR006553">
    <property type="entry name" value="Leu-rich_rpt_Cys-con_subtyp"/>
</dbReference>
<dbReference type="GO" id="GO:0031146">
    <property type="term" value="P:SCF-dependent proteasomal ubiquitin-dependent protein catabolic process"/>
    <property type="evidence" value="ECO:0007669"/>
    <property type="project" value="TreeGrafter"/>
</dbReference>
<sequence>MEEYNLNFPQKDLVINDVDIEERTDTHFILNGPMFDDAANNITVTLDEDIASFACTAFSDNNILWKEDASYVNEGITAGNSDAGVSEEFPSKFEKADESPFNNLPDEIIVNIFSYLKVQDLCKYASPVCHKWRALVKDHSLWHVLDFSNFHNLSSFNLLQVIRRAPLLRKLSLRGRVNLSPVEIAIICESCPRIQELDLGFCSDVTETVLQIIIENCSVLQKINVEGGNYIGKRCLQVMSQSLSLTALNFSHCMTIQNDDVRQLAEHLKIIAINLDGNNFITDSGVFSLVKLQSAHLQELELDGAEITDASLYSISQCMDLQRLGISFCECLTDQSLQYLKNCHNLEHLRLRKGSDFTQAGLSAFFKSGTLAHLRTLNLSECTAINDNVVLDIVQCCGSCLYELVLSWCWNISDMGLVSIMDHCCKLMTLDLLGIDSVLGECLERIPEDLPKLTYLDLRQCNKIVDSIIMDVVRRKPDLKVINYYGEEFVHS</sequence>
<dbReference type="Pfam" id="PF12937">
    <property type="entry name" value="F-box-like"/>
    <property type="match status" value="1"/>
</dbReference>
<dbReference type="SUPFAM" id="SSF81383">
    <property type="entry name" value="F-box domain"/>
    <property type="match status" value="1"/>
</dbReference>
<name>A0A9D4LJQ1_DREPO</name>
<keyword evidence="4" id="KW-1185">Reference proteome</keyword>